<dbReference type="InterPro" id="IPR001279">
    <property type="entry name" value="Metallo-B-lactamas"/>
</dbReference>
<reference evidence="3 4" key="1">
    <citation type="submission" date="2019-07" db="EMBL/GenBank/DDBJ databases">
        <title>Draft genome for Aliikangiella sp. M105.</title>
        <authorList>
            <person name="Wang G."/>
        </authorList>
    </citation>
    <scope>NUCLEOTIDE SEQUENCE [LARGE SCALE GENOMIC DNA]</scope>
    <source>
        <strain evidence="3 4">M105</strain>
    </source>
</reference>
<dbReference type="RefSeq" id="WP_142891612.1">
    <property type="nucleotide sequence ID" value="NZ_ML660160.1"/>
</dbReference>
<feature type="domain" description="Metallo-beta-lactamase" evidence="2">
    <location>
        <begin position="292"/>
        <end position="483"/>
    </location>
</feature>
<feature type="signal peptide" evidence="1">
    <location>
        <begin position="1"/>
        <end position="28"/>
    </location>
</feature>
<name>A0A545UJA6_9GAMM</name>
<dbReference type="Pfam" id="PF00753">
    <property type="entry name" value="Lactamase_B"/>
    <property type="match status" value="1"/>
</dbReference>
<dbReference type="OrthoDB" id="6301933at2"/>
<keyword evidence="1" id="KW-0732">Signal</keyword>
<dbReference type="Proteomes" id="UP000315439">
    <property type="component" value="Unassembled WGS sequence"/>
</dbReference>
<feature type="chain" id="PRO_5021778235" description="Metallo-beta-lactamase domain-containing protein" evidence="1">
    <location>
        <begin position="29"/>
        <end position="514"/>
    </location>
</feature>
<dbReference type="AlphaFoldDB" id="A0A545UJA6"/>
<gene>
    <name evidence="3" type="ORF">FLL46_01300</name>
</gene>
<evidence type="ECO:0000259" key="2">
    <source>
        <dbReference type="SMART" id="SM00849"/>
    </source>
</evidence>
<dbReference type="Gene3D" id="3.60.15.10">
    <property type="entry name" value="Ribonuclease Z/Hydroxyacylglutathione hydrolase-like"/>
    <property type="match status" value="1"/>
</dbReference>
<dbReference type="SUPFAM" id="SSF56281">
    <property type="entry name" value="Metallo-hydrolase/oxidoreductase"/>
    <property type="match status" value="1"/>
</dbReference>
<dbReference type="InterPro" id="IPR036866">
    <property type="entry name" value="RibonucZ/Hydroxyglut_hydro"/>
</dbReference>
<evidence type="ECO:0000313" key="4">
    <source>
        <dbReference type="Proteomes" id="UP000315439"/>
    </source>
</evidence>
<evidence type="ECO:0000256" key="1">
    <source>
        <dbReference type="SAM" id="SignalP"/>
    </source>
</evidence>
<keyword evidence="4" id="KW-1185">Reference proteome</keyword>
<sequence>MRNQNSYLKRLTLGALIMVLTNFNSALLAGDRENRIINKAVEAYGGDRLTQLQSLSLTDKINHYSQWQSGHSLQGPMITYLSEYRIELTVDLINKRKVFKQATARLVGSSGSNVPTVTHRVFTGGKGYAVDHALLQYQPAKNINYGNTDMGNSQLLDPLIIRQLSQDRSNSEWTDIAYIQGEAHDVLSVNSGTDNEYVVYLNQKNGYLTRLLRKRGPQFRSYDFLEHRQTQGITWAKQLLVSTAKKPIYHTDSRKIRFNSAEDRQFNLPSGYKLRPKTQAVDVSQLTFRQLAKGVYFVGQDWAYTLFIDAGEYYISAGAWGMDSKSHIWQKGLDLLRQKTGSDKPVGQHIVTHHHHDHMMGLSDVLKQGVNLVIHPSDIPSVQQHLPKPLADDRFVPIAEKSYLADGKVMLIDVPNSHANHNLAIYLPEHKLLFTEDMFGSSFQKAFHSRSSWPSSDTYHRLDVLTNKLNQLELEVDQYVSSHHARILNQDEIDEALKISRPSKETLLKRLFFY</sequence>
<proteinExistence type="predicted"/>
<comment type="caution">
    <text evidence="3">The sequence shown here is derived from an EMBL/GenBank/DDBJ whole genome shotgun (WGS) entry which is preliminary data.</text>
</comment>
<organism evidence="3 4">
    <name type="scientific">Aliikangiella coralliicola</name>
    <dbReference type="NCBI Taxonomy" id="2592383"/>
    <lineage>
        <taxon>Bacteria</taxon>
        <taxon>Pseudomonadati</taxon>
        <taxon>Pseudomonadota</taxon>
        <taxon>Gammaproteobacteria</taxon>
        <taxon>Oceanospirillales</taxon>
        <taxon>Pleioneaceae</taxon>
        <taxon>Aliikangiella</taxon>
    </lineage>
</organism>
<protein>
    <recommendedName>
        <fullName evidence="2">Metallo-beta-lactamase domain-containing protein</fullName>
    </recommendedName>
</protein>
<evidence type="ECO:0000313" key="3">
    <source>
        <dbReference type="EMBL" id="TQV89548.1"/>
    </source>
</evidence>
<dbReference type="SMART" id="SM00849">
    <property type="entry name" value="Lactamase_B"/>
    <property type="match status" value="1"/>
</dbReference>
<dbReference type="EMBL" id="VIKS01000001">
    <property type="protein sequence ID" value="TQV89548.1"/>
    <property type="molecule type" value="Genomic_DNA"/>
</dbReference>
<accession>A0A545UJA6</accession>